<keyword evidence="6" id="KW-1133">Transmembrane helix</keyword>
<evidence type="ECO:0000256" key="8">
    <source>
        <dbReference type="ARBA" id="ARBA00023170"/>
    </source>
</evidence>
<name>A0AAD5NPJ9_ACENE</name>
<reference evidence="12" key="1">
    <citation type="journal article" date="2022" name="Plant J.">
        <title>Strategies of tolerance reflected in two North American maple genomes.</title>
        <authorList>
            <person name="McEvoy S.L."/>
            <person name="Sezen U.U."/>
            <person name="Trouern-Trend A."/>
            <person name="McMahon S.M."/>
            <person name="Schaberg P.G."/>
            <person name="Yang J."/>
            <person name="Wegrzyn J.L."/>
            <person name="Swenson N.G."/>
        </authorList>
    </citation>
    <scope>NUCLEOTIDE SEQUENCE</scope>
    <source>
        <strain evidence="12">91603</strain>
    </source>
</reference>
<sequence>MNEKFLQLTFLFILVSLCIKTASVISSELVADVKVKNCLERERHALLAFKDGLIDEYGRLSSWGSEDDKEDCCKWKGIHCNNRTGHVIGLNLRGTSFVAMPLRDT</sequence>
<feature type="signal peptide" evidence="10">
    <location>
        <begin position="1"/>
        <end position="26"/>
    </location>
</feature>
<evidence type="ECO:0000256" key="10">
    <source>
        <dbReference type="SAM" id="SignalP"/>
    </source>
</evidence>
<evidence type="ECO:0000256" key="5">
    <source>
        <dbReference type="ARBA" id="ARBA00022737"/>
    </source>
</evidence>
<protein>
    <recommendedName>
        <fullName evidence="11">Leucine-rich repeat-containing N-terminal plant-type domain-containing protein</fullName>
    </recommendedName>
</protein>
<gene>
    <name evidence="12" type="ORF">LWI28_001733</name>
</gene>
<evidence type="ECO:0000256" key="9">
    <source>
        <dbReference type="ARBA" id="ARBA00023180"/>
    </source>
</evidence>
<reference evidence="12" key="2">
    <citation type="submission" date="2023-02" db="EMBL/GenBank/DDBJ databases">
        <authorList>
            <person name="Swenson N.G."/>
            <person name="Wegrzyn J.L."/>
            <person name="Mcevoy S.L."/>
        </authorList>
    </citation>
    <scope>NUCLEOTIDE SEQUENCE</scope>
    <source>
        <strain evidence="12">91603</strain>
        <tissue evidence="12">Leaf</tissue>
    </source>
</reference>
<dbReference type="Proteomes" id="UP001064489">
    <property type="component" value="Chromosome 5"/>
</dbReference>
<dbReference type="Pfam" id="PF08263">
    <property type="entry name" value="LRRNT_2"/>
    <property type="match status" value="1"/>
</dbReference>
<dbReference type="InterPro" id="IPR032675">
    <property type="entry name" value="LRR_dom_sf"/>
</dbReference>
<comment type="subcellular location">
    <subcellularLocation>
        <location evidence="1">Membrane</location>
        <topology evidence="1">Single-pass type I membrane protein</topology>
    </subcellularLocation>
</comment>
<dbReference type="PANTHER" id="PTHR48063">
    <property type="entry name" value="LRR RECEPTOR-LIKE KINASE"/>
    <property type="match status" value="1"/>
</dbReference>
<evidence type="ECO:0000313" key="12">
    <source>
        <dbReference type="EMBL" id="KAI9176350.1"/>
    </source>
</evidence>
<dbReference type="InterPro" id="IPR046956">
    <property type="entry name" value="RLP23-like"/>
</dbReference>
<keyword evidence="3" id="KW-0812">Transmembrane</keyword>
<feature type="chain" id="PRO_5042052134" description="Leucine-rich repeat-containing N-terminal plant-type domain-containing protein" evidence="10">
    <location>
        <begin position="27"/>
        <end position="105"/>
    </location>
</feature>
<comment type="caution">
    <text evidence="12">The sequence shown here is derived from an EMBL/GenBank/DDBJ whole genome shotgun (WGS) entry which is preliminary data.</text>
</comment>
<dbReference type="GO" id="GO:0016020">
    <property type="term" value="C:membrane"/>
    <property type="evidence" value="ECO:0007669"/>
    <property type="project" value="UniProtKB-SubCell"/>
</dbReference>
<dbReference type="PANTHER" id="PTHR48063:SF101">
    <property type="entry name" value="LRR RECEPTOR-LIKE SERINE_THREONINE-PROTEIN KINASE FLS2"/>
    <property type="match status" value="1"/>
</dbReference>
<keyword evidence="2" id="KW-0433">Leucine-rich repeat</keyword>
<keyword evidence="5" id="KW-0677">Repeat</keyword>
<dbReference type="EMBL" id="JAJSOW010000102">
    <property type="protein sequence ID" value="KAI9176350.1"/>
    <property type="molecule type" value="Genomic_DNA"/>
</dbReference>
<dbReference type="Gene3D" id="3.80.10.10">
    <property type="entry name" value="Ribonuclease Inhibitor"/>
    <property type="match status" value="1"/>
</dbReference>
<evidence type="ECO:0000313" key="13">
    <source>
        <dbReference type="Proteomes" id="UP001064489"/>
    </source>
</evidence>
<evidence type="ECO:0000259" key="11">
    <source>
        <dbReference type="Pfam" id="PF08263"/>
    </source>
</evidence>
<keyword evidence="9" id="KW-0325">Glycoprotein</keyword>
<feature type="domain" description="Leucine-rich repeat-containing N-terminal plant-type" evidence="11">
    <location>
        <begin position="40"/>
        <end position="81"/>
    </location>
</feature>
<evidence type="ECO:0000256" key="2">
    <source>
        <dbReference type="ARBA" id="ARBA00022614"/>
    </source>
</evidence>
<accession>A0AAD5NPJ9</accession>
<evidence type="ECO:0000256" key="3">
    <source>
        <dbReference type="ARBA" id="ARBA00022692"/>
    </source>
</evidence>
<evidence type="ECO:0000256" key="1">
    <source>
        <dbReference type="ARBA" id="ARBA00004479"/>
    </source>
</evidence>
<evidence type="ECO:0000256" key="4">
    <source>
        <dbReference type="ARBA" id="ARBA00022729"/>
    </source>
</evidence>
<keyword evidence="8" id="KW-0675">Receptor</keyword>
<keyword evidence="7" id="KW-0472">Membrane</keyword>
<dbReference type="InterPro" id="IPR013210">
    <property type="entry name" value="LRR_N_plant-typ"/>
</dbReference>
<dbReference type="AlphaFoldDB" id="A0AAD5NPJ9"/>
<proteinExistence type="predicted"/>
<organism evidence="12 13">
    <name type="scientific">Acer negundo</name>
    <name type="common">Box elder</name>
    <dbReference type="NCBI Taxonomy" id="4023"/>
    <lineage>
        <taxon>Eukaryota</taxon>
        <taxon>Viridiplantae</taxon>
        <taxon>Streptophyta</taxon>
        <taxon>Embryophyta</taxon>
        <taxon>Tracheophyta</taxon>
        <taxon>Spermatophyta</taxon>
        <taxon>Magnoliopsida</taxon>
        <taxon>eudicotyledons</taxon>
        <taxon>Gunneridae</taxon>
        <taxon>Pentapetalae</taxon>
        <taxon>rosids</taxon>
        <taxon>malvids</taxon>
        <taxon>Sapindales</taxon>
        <taxon>Sapindaceae</taxon>
        <taxon>Hippocastanoideae</taxon>
        <taxon>Acereae</taxon>
        <taxon>Acer</taxon>
    </lineage>
</organism>
<evidence type="ECO:0000256" key="7">
    <source>
        <dbReference type="ARBA" id="ARBA00023136"/>
    </source>
</evidence>
<keyword evidence="13" id="KW-1185">Reference proteome</keyword>
<keyword evidence="4 10" id="KW-0732">Signal</keyword>
<evidence type="ECO:0000256" key="6">
    <source>
        <dbReference type="ARBA" id="ARBA00022989"/>
    </source>
</evidence>